<dbReference type="GO" id="GO:0008448">
    <property type="term" value="F:N-acetylglucosamine-6-phosphate deacetylase activity"/>
    <property type="evidence" value="ECO:0007669"/>
    <property type="project" value="InterPro"/>
</dbReference>
<name>A0A1G5R7C8_9RHOB</name>
<feature type="active site" description="Proton donor/acceptor" evidence="5">
    <location>
        <position position="282"/>
    </location>
</feature>
<evidence type="ECO:0000256" key="2">
    <source>
        <dbReference type="ARBA" id="ARBA00022723"/>
    </source>
</evidence>
<evidence type="ECO:0000256" key="4">
    <source>
        <dbReference type="PIRNR" id="PIRNR038994"/>
    </source>
</evidence>
<evidence type="ECO:0000313" key="9">
    <source>
        <dbReference type="Proteomes" id="UP000198767"/>
    </source>
</evidence>
<dbReference type="Proteomes" id="UP000198767">
    <property type="component" value="Unassembled WGS sequence"/>
</dbReference>
<gene>
    <name evidence="8" type="ORF">SAMN04488118_1107</name>
</gene>
<dbReference type="EMBL" id="FMWG01000010">
    <property type="protein sequence ID" value="SCZ69992.1"/>
    <property type="molecule type" value="Genomic_DNA"/>
</dbReference>
<evidence type="ECO:0000256" key="5">
    <source>
        <dbReference type="PIRSR" id="PIRSR038994-1"/>
    </source>
</evidence>
<dbReference type="InterPro" id="IPR003764">
    <property type="entry name" value="GlcNAc_6-P_deAcase"/>
</dbReference>
<keyword evidence="3 4" id="KW-0378">Hydrolase</keyword>
<reference evidence="8 9" key="1">
    <citation type="submission" date="2016-10" db="EMBL/GenBank/DDBJ databases">
        <authorList>
            <person name="de Groot N.N."/>
        </authorList>
    </citation>
    <scope>NUCLEOTIDE SEQUENCE [LARGE SCALE GENOMIC DNA]</scope>
    <source>
        <strain evidence="8 9">U95</strain>
    </source>
</reference>
<feature type="binding site" evidence="6">
    <location>
        <position position="147"/>
    </location>
    <ligand>
        <name>substrate</name>
    </ligand>
</feature>
<dbReference type="RefSeq" id="WP_090220192.1">
    <property type="nucleotide sequence ID" value="NZ_FMWG01000010.1"/>
</dbReference>
<dbReference type="PIRSF" id="PIRSF038994">
    <property type="entry name" value="NagA"/>
    <property type="match status" value="1"/>
</dbReference>
<dbReference type="OrthoDB" id="9776488at2"/>
<evidence type="ECO:0000256" key="7">
    <source>
        <dbReference type="PIRSR" id="PIRSR038994-3"/>
    </source>
</evidence>
<evidence type="ECO:0000313" key="8">
    <source>
        <dbReference type="EMBL" id="SCZ69992.1"/>
    </source>
</evidence>
<proteinExistence type="inferred from homology"/>
<comment type="similarity">
    <text evidence="1 4">Belongs to the metallo-dependent hydrolases superfamily. NagA family.</text>
</comment>
<dbReference type="SUPFAM" id="SSF51556">
    <property type="entry name" value="Metallo-dependent hydrolases"/>
    <property type="match status" value="1"/>
</dbReference>
<keyword evidence="2 7" id="KW-0479">Metal-binding</keyword>
<dbReference type="STRING" id="1156985.SAMN04488118_1107"/>
<feature type="binding site" evidence="6">
    <location>
        <begin position="315"/>
        <end position="317"/>
    </location>
    <ligand>
        <name>substrate</name>
    </ligand>
</feature>
<dbReference type="PANTHER" id="PTHR11113:SF14">
    <property type="entry name" value="N-ACETYLGLUCOSAMINE-6-PHOSPHATE DEACETYLASE"/>
    <property type="match status" value="1"/>
</dbReference>
<evidence type="ECO:0000256" key="3">
    <source>
        <dbReference type="ARBA" id="ARBA00022801"/>
    </source>
</evidence>
<comment type="cofactor">
    <cofactor evidence="7">
        <name>a divalent metal cation</name>
        <dbReference type="ChEBI" id="CHEBI:60240"/>
    </cofactor>
    <text evidence="7">Binds 1 divalent metal cation per subunit.</text>
</comment>
<dbReference type="Gene3D" id="3.20.20.140">
    <property type="entry name" value="Metal-dependent hydrolases"/>
    <property type="match status" value="1"/>
</dbReference>
<dbReference type="InterPro" id="IPR032466">
    <property type="entry name" value="Metal_Hydrolase"/>
</dbReference>
<feature type="binding site" evidence="6">
    <location>
        <begin position="226"/>
        <end position="227"/>
    </location>
    <ligand>
        <name>substrate</name>
    </ligand>
</feature>
<dbReference type="InterPro" id="IPR011059">
    <property type="entry name" value="Metal-dep_hydrolase_composite"/>
</dbReference>
<keyword evidence="4" id="KW-0119">Carbohydrate metabolism</keyword>
<evidence type="ECO:0000256" key="6">
    <source>
        <dbReference type="PIRSR" id="PIRSR038994-2"/>
    </source>
</evidence>
<dbReference type="GO" id="GO:0006046">
    <property type="term" value="P:N-acetylglucosamine catabolic process"/>
    <property type="evidence" value="ECO:0007669"/>
    <property type="project" value="TreeGrafter"/>
</dbReference>
<accession>A0A1G5R7C8</accession>
<keyword evidence="9" id="KW-1185">Reference proteome</keyword>
<dbReference type="Gene3D" id="2.30.40.10">
    <property type="entry name" value="Urease, subunit C, domain 1"/>
    <property type="match status" value="1"/>
</dbReference>
<organism evidence="8 9">
    <name type="scientific">Epibacterium ulvae</name>
    <dbReference type="NCBI Taxonomy" id="1156985"/>
    <lineage>
        <taxon>Bacteria</taxon>
        <taxon>Pseudomonadati</taxon>
        <taxon>Pseudomonadota</taxon>
        <taxon>Alphaproteobacteria</taxon>
        <taxon>Rhodobacterales</taxon>
        <taxon>Roseobacteraceae</taxon>
        <taxon>Epibacterium</taxon>
    </lineage>
</organism>
<dbReference type="GO" id="GO:0046872">
    <property type="term" value="F:metal ion binding"/>
    <property type="evidence" value="ECO:0007669"/>
    <property type="project" value="UniProtKB-KW"/>
</dbReference>
<dbReference type="AlphaFoldDB" id="A0A1G5R7C8"/>
<feature type="binding site" evidence="7">
    <location>
        <position position="202"/>
    </location>
    <ligand>
        <name>Zn(2+)</name>
        <dbReference type="ChEBI" id="CHEBI:29105"/>
    </ligand>
</feature>
<protein>
    <submittedName>
        <fullName evidence="8">N-acetylglucosamine 6-phosphate deacetylase</fullName>
    </submittedName>
</protein>
<evidence type="ECO:0000256" key="1">
    <source>
        <dbReference type="ARBA" id="ARBA00010716"/>
    </source>
</evidence>
<feature type="binding site" evidence="7">
    <location>
        <position position="136"/>
    </location>
    <ligand>
        <name>Zn(2+)</name>
        <dbReference type="ChEBI" id="CHEBI:29105"/>
    </ligand>
</feature>
<feature type="binding site" evidence="7">
    <location>
        <position position="223"/>
    </location>
    <ligand>
        <name>Zn(2+)</name>
        <dbReference type="ChEBI" id="CHEBI:29105"/>
    </ligand>
</feature>
<feature type="binding site" evidence="6">
    <location>
        <position position="258"/>
    </location>
    <ligand>
        <name>substrate</name>
    </ligand>
</feature>
<sequence length="384" mass="40583">MRGKADWMENRHCYHGGLIFEQGVLHDDKVAYFEKGVLTSLTDSIDPDVPSVDLKGDILCLGYADLQVNGGDGILLGDLPTVEGLTRIATAHRFLGANLILPTLITDTPEITKAVIHAAIDAVRLGVPGVAGLHLEGPHLSIARKGAHDPDLVRKMSADDLQMLIEAARHLPVLKVTVAPENVTTQQVRNLADAGVLVSLGHTDADFDTALEYIEAGARCVTHLFNAMSPLTSRAPGVVGAALSSGAVSAGVIADGIHVHPHSLGAAWRAKQGPGSLFLVSDAMAVAGSSATKFSLGQRDIHRHKGRLTLMDGTLAGADLDLTTALRVVTQKVGVPLATALSAAIETPRRLIKQPISMLGQNIESFNRLRPDLTRCDALTSHTT</sequence>
<dbReference type="PANTHER" id="PTHR11113">
    <property type="entry name" value="N-ACETYLGLUCOSAMINE-6-PHOSPHATE DEACETYLASE"/>
    <property type="match status" value="1"/>
</dbReference>
<feature type="binding site" evidence="6">
    <location>
        <position position="234"/>
    </location>
    <ligand>
        <name>substrate</name>
    </ligand>
</feature>